<gene>
    <name evidence="1" type="ORF">PHLCEN_2v2468</name>
</gene>
<dbReference type="AlphaFoldDB" id="A0A2R6RLT3"/>
<comment type="caution">
    <text evidence="1">The sequence shown here is derived from an EMBL/GenBank/DDBJ whole genome shotgun (WGS) entry which is preliminary data.</text>
</comment>
<dbReference type="STRING" id="98765.A0A2R6RLT3"/>
<dbReference type="Proteomes" id="UP000186601">
    <property type="component" value="Unassembled WGS sequence"/>
</dbReference>
<proteinExistence type="predicted"/>
<protein>
    <submittedName>
        <fullName evidence="1">Uncharacterized protein</fullName>
    </submittedName>
</protein>
<dbReference type="OrthoDB" id="3199698at2759"/>
<accession>A0A2R6RLT3</accession>
<keyword evidence="2" id="KW-1185">Reference proteome</keyword>
<name>A0A2R6RLT3_9APHY</name>
<sequence length="504" mass="57155">MKHGETAGSAILDDIDRRIAAAPPFPGLRRFPEGRRFKQWTGDDSKALMKVYLSAIAGHVPDEMVQAIAAFLEFCYFVRRPVINQETLHKIEDALTRFHTHRKIFETTGVRTSLSLPRQHSLKHYIWAIQQFGAPNGLCTSITESRHITAVKEPWRRSNRYEALGQMLTINQRLHKLGAARDDFEERGMLKGNILSATMEALRQVHRKLQVDQEDLDPDNNNEDSAEVPVSTAVGHSGAMEDSALGEQTEQVLLPPEDEGIPVDGKQVVGFVDMALTPQRGYPRTLLGLGQHMKYPSLVDHVRHFLYYQAHPNSDRSSTDLELWECPSIPDSQQVLVFHSACTTFYSPSDISSLGGMKSEHIRSCPRWRGKEERRDCAFAQKDGSVPGIKGLFIVRVRFFFSFRIDGRRGTVYPCAFVEWFKLVGDERDPVTGMWVVEPDLDSDGIREVSVVHLDSLIRSAHLLAVFGDEFLPTDFHFSYTLDSFRAFYVNQFADHHANELLMV</sequence>
<reference evidence="1 2" key="1">
    <citation type="submission" date="2018-02" db="EMBL/GenBank/DDBJ databases">
        <title>Genome sequence of the basidiomycete white-rot fungus Phlebia centrifuga.</title>
        <authorList>
            <person name="Granchi Z."/>
            <person name="Peng M."/>
            <person name="de Vries R.P."/>
            <person name="Hilden K."/>
            <person name="Makela M.R."/>
            <person name="Grigoriev I."/>
            <person name="Riley R."/>
        </authorList>
    </citation>
    <scope>NUCLEOTIDE SEQUENCE [LARGE SCALE GENOMIC DNA]</scope>
    <source>
        <strain evidence="1 2">FBCC195</strain>
    </source>
</reference>
<evidence type="ECO:0000313" key="2">
    <source>
        <dbReference type="Proteomes" id="UP000186601"/>
    </source>
</evidence>
<organism evidence="1 2">
    <name type="scientific">Hermanssonia centrifuga</name>
    <dbReference type="NCBI Taxonomy" id="98765"/>
    <lineage>
        <taxon>Eukaryota</taxon>
        <taxon>Fungi</taxon>
        <taxon>Dikarya</taxon>
        <taxon>Basidiomycota</taxon>
        <taxon>Agaricomycotina</taxon>
        <taxon>Agaricomycetes</taxon>
        <taxon>Polyporales</taxon>
        <taxon>Meruliaceae</taxon>
        <taxon>Hermanssonia</taxon>
    </lineage>
</organism>
<dbReference type="EMBL" id="MLYV02000228">
    <property type="protein sequence ID" value="PSS30994.1"/>
    <property type="molecule type" value="Genomic_DNA"/>
</dbReference>
<evidence type="ECO:0000313" key="1">
    <source>
        <dbReference type="EMBL" id="PSS30994.1"/>
    </source>
</evidence>